<feature type="region of interest" description="Disordered" evidence="1">
    <location>
        <begin position="1"/>
        <end position="56"/>
    </location>
</feature>
<evidence type="ECO:0000256" key="1">
    <source>
        <dbReference type="SAM" id="MobiDB-lite"/>
    </source>
</evidence>
<dbReference type="EMBL" id="GBEZ01008080">
    <property type="protein sequence ID" value="JAC77430.1"/>
    <property type="molecule type" value="Transcribed_RNA"/>
</dbReference>
<gene>
    <name evidence="2" type="ORF">TSPGSL018_17710</name>
</gene>
<organism evidence="2">
    <name type="scientific">Tetraselmis sp. GSL018</name>
    <dbReference type="NCBI Taxonomy" id="582737"/>
    <lineage>
        <taxon>Eukaryota</taxon>
        <taxon>Viridiplantae</taxon>
        <taxon>Chlorophyta</taxon>
        <taxon>core chlorophytes</taxon>
        <taxon>Chlorodendrophyceae</taxon>
        <taxon>Chlorodendrales</taxon>
        <taxon>Chlorodendraceae</taxon>
        <taxon>Tetraselmis</taxon>
    </lineage>
</organism>
<protein>
    <submittedName>
        <fullName evidence="2">Uncharacterized protein</fullName>
    </submittedName>
</protein>
<dbReference type="AlphaFoldDB" id="A0A061S3D9"/>
<accession>A0A061S3D9</accession>
<proteinExistence type="predicted"/>
<evidence type="ECO:0000313" key="2">
    <source>
        <dbReference type="EMBL" id="JAC77430.1"/>
    </source>
</evidence>
<sequence>MLGAPRSARWTSPRWSRRPSRRPSRQTRVAGSARAGTRHLSGRQTPTAAGETAALARGPRFHSLRAYAMTSSDALLRCRKAVPTHALAL</sequence>
<reference evidence="2" key="1">
    <citation type="submission" date="2014-05" db="EMBL/GenBank/DDBJ databases">
        <title>The transcriptome of the halophilic microalga Tetraselmis sp. GSL018 isolated from the Great Salt Lake, Utah.</title>
        <authorList>
            <person name="Jinkerson R.E."/>
            <person name="D'Adamo S."/>
            <person name="Posewitz M.C."/>
        </authorList>
    </citation>
    <scope>NUCLEOTIDE SEQUENCE</scope>
    <source>
        <strain evidence="2">GSL018</strain>
    </source>
</reference>
<feature type="non-terminal residue" evidence="2">
    <location>
        <position position="89"/>
    </location>
</feature>
<name>A0A061S3D9_9CHLO</name>
<feature type="compositionally biased region" description="Low complexity" evidence="1">
    <location>
        <begin position="1"/>
        <end position="14"/>
    </location>
</feature>
<feature type="compositionally biased region" description="Basic residues" evidence="1">
    <location>
        <begin position="15"/>
        <end position="25"/>
    </location>
</feature>